<comment type="PTM">
    <text evidence="6">Binds 1 heme c group covalently per subunit.</text>
</comment>
<dbReference type="InterPro" id="IPR009056">
    <property type="entry name" value="Cyt_c-like_dom"/>
</dbReference>
<keyword evidence="7" id="KW-0732">Signal</keyword>
<evidence type="ECO:0000259" key="8">
    <source>
        <dbReference type="PROSITE" id="PS51007"/>
    </source>
</evidence>
<keyword evidence="3 6" id="KW-0479">Metal-binding</keyword>
<keyword evidence="2 6" id="KW-0349">Heme</keyword>
<evidence type="ECO:0000313" key="10">
    <source>
        <dbReference type="Proteomes" id="UP000823889"/>
    </source>
</evidence>
<feature type="binding site" description="covalent" evidence="6">
    <location>
        <position position="41"/>
    </location>
    <ligand>
        <name>heme c</name>
        <dbReference type="ChEBI" id="CHEBI:61717"/>
    </ligand>
</feature>
<proteinExistence type="predicted"/>
<evidence type="ECO:0000256" key="7">
    <source>
        <dbReference type="SAM" id="SignalP"/>
    </source>
</evidence>
<name>A0A9D2U8A9_9BURK</name>
<dbReference type="GO" id="GO:0009055">
    <property type="term" value="F:electron transfer activity"/>
    <property type="evidence" value="ECO:0007669"/>
    <property type="project" value="InterPro"/>
</dbReference>
<protein>
    <submittedName>
        <fullName evidence="9">C-type cytochrome</fullName>
    </submittedName>
</protein>
<feature type="chain" id="PRO_5038822511" evidence="7">
    <location>
        <begin position="22"/>
        <end position="110"/>
    </location>
</feature>
<keyword evidence="4" id="KW-0249">Electron transport</keyword>
<dbReference type="Pfam" id="PF13442">
    <property type="entry name" value="Cytochrome_CBB3"/>
    <property type="match status" value="1"/>
</dbReference>
<evidence type="ECO:0000256" key="3">
    <source>
        <dbReference type="ARBA" id="ARBA00022723"/>
    </source>
</evidence>
<dbReference type="Proteomes" id="UP000823889">
    <property type="component" value="Unassembled WGS sequence"/>
</dbReference>
<gene>
    <name evidence="9" type="ORF">H9906_05365</name>
</gene>
<dbReference type="GO" id="GO:0005506">
    <property type="term" value="F:iron ion binding"/>
    <property type="evidence" value="ECO:0007669"/>
    <property type="project" value="InterPro"/>
</dbReference>
<dbReference type="InterPro" id="IPR002324">
    <property type="entry name" value="Cyt_c_ID"/>
</dbReference>
<evidence type="ECO:0000256" key="6">
    <source>
        <dbReference type="PIRSR" id="PIRSR602324-1"/>
    </source>
</evidence>
<evidence type="ECO:0000256" key="2">
    <source>
        <dbReference type="ARBA" id="ARBA00022617"/>
    </source>
</evidence>
<dbReference type="EMBL" id="DWUQ01000107">
    <property type="protein sequence ID" value="HJD44445.1"/>
    <property type="molecule type" value="Genomic_DNA"/>
</dbReference>
<dbReference type="GO" id="GO:0020037">
    <property type="term" value="F:heme binding"/>
    <property type="evidence" value="ECO:0007669"/>
    <property type="project" value="InterPro"/>
</dbReference>
<organism evidence="9 10">
    <name type="scientific">Candidatus Paenalcaligenes intestinipullorum</name>
    <dbReference type="NCBI Taxonomy" id="2838718"/>
    <lineage>
        <taxon>Bacteria</taxon>
        <taxon>Pseudomonadati</taxon>
        <taxon>Pseudomonadota</taxon>
        <taxon>Betaproteobacteria</taxon>
        <taxon>Burkholderiales</taxon>
        <taxon>Alcaligenaceae</taxon>
        <taxon>Paenalcaligenes</taxon>
    </lineage>
</organism>
<dbReference type="InterPro" id="IPR036909">
    <property type="entry name" value="Cyt_c-like_dom_sf"/>
</dbReference>
<reference evidence="9" key="2">
    <citation type="submission" date="2021-04" db="EMBL/GenBank/DDBJ databases">
        <authorList>
            <person name="Gilroy R."/>
        </authorList>
    </citation>
    <scope>NUCLEOTIDE SEQUENCE</scope>
    <source>
        <strain evidence="9">9264</strain>
    </source>
</reference>
<dbReference type="PRINTS" id="PR00606">
    <property type="entry name" value="CYTCHROMECID"/>
</dbReference>
<dbReference type="AlphaFoldDB" id="A0A9D2U8A9"/>
<feature type="binding site" description="covalent" evidence="6">
    <location>
        <position position="37"/>
    </location>
    <ligand>
        <name>heme c</name>
        <dbReference type="ChEBI" id="CHEBI:61717"/>
    </ligand>
</feature>
<accession>A0A9D2U8A9</accession>
<feature type="binding site" description="covalent" evidence="6">
    <location>
        <position position="86"/>
    </location>
    <ligand>
        <name>heme c</name>
        <dbReference type="ChEBI" id="CHEBI:61717"/>
    </ligand>
</feature>
<evidence type="ECO:0000313" key="9">
    <source>
        <dbReference type="EMBL" id="HJD44445.1"/>
    </source>
</evidence>
<sequence>MKLKSLVFCTSLLALSSAAVADTDFAKVNEALQKNNCLACHAVDNKLVGPSYVEVAEANKGDPANAEKLRNAIKNGIGGVWGPIPMPPNPQVSDDDLTLIVDWLMAGAPH</sequence>
<dbReference type="SUPFAM" id="SSF46626">
    <property type="entry name" value="Cytochrome c"/>
    <property type="match status" value="1"/>
</dbReference>
<dbReference type="PROSITE" id="PS51007">
    <property type="entry name" value="CYTC"/>
    <property type="match status" value="1"/>
</dbReference>
<reference evidence="9" key="1">
    <citation type="journal article" date="2021" name="PeerJ">
        <title>Extensive microbial diversity within the chicken gut microbiome revealed by metagenomics and culture.</title>
        <authorList>
            <person name="Gilroy R."/>
            <person name="Ravi A."/>
            <person name="Getino M."/>
            <person name="Pursley I."/>
            <person name="Horton D.L."/>
            <person name="Alikhan N.F."/>
            <person name="Baker D."/>
            <person name="Gharbi K."/>
            <person name="Hall N."/>
            <person name="Watson M."/>
            <person name="Adriaenssens E.M."/>
            <person name="Foster-Nyarko E."/>
            <person name="Jarju S."/>
            <person name="Secka A."/>
            <person name="Antonio M."/>
            <person name="Oren A."/>
            <person name="Chaudhuri R.R."/>
            <person name="La Ragione R."/>
            <person name="Hildebrand F."/>
            <person name="Pallen M.J."/>
        </authorList>
    </citation>
    <scope>NUCLEOTIDE SEQUENCE</scope>
    <source>
        <strain evidence="9">9264</strain>
    </source>
</reference>
<keyword evidence="5 6" id="KW-0408">Iron</keyword>
<keyword evidence="1" id="KW-0813">Transport</keyword>
<evidence type="ECO:0000256" key="1">
    <source>
        <dbReference type="ARBA" id="ARBA00022448"/>
    </source>
</evidence>
<dbReference type="Gene3D" id="1.10.760.10">
    <property type="entry name" value="Cytochrome c-like domain"/>
    <property type="match status" value="1"/>
</dbReference>
<evidence type="ECO:0000256" key="4">
    <source>
        <dbReference type="ARBA" id="ARBA00022982"/>
    </source>
</evidence>
<feature type="signal peptide" evidence="7">
    <location>
        <begin position="1"/>
        <end position="21"/>
    </location>
</feature>
<comment type="caution">
    <text evidence="9">The sequence shown here is derived from an EMBL/GenBank/DDBJ whole genome shotgun (WGS) entry which is preliminary data.</text>
</comment>
<evidence type="ECO:0000256" key="5">
    <source>
        <dbReference type="ARBA" id="ARBA00023004"/>
    </source>
</evidence>
<feature type="domain" description="Cytochrome c" evidence="8">
    <location>
        <begin position="16"/>
        <end position="108"/>
    </location>
</feature>